<keyword evidence="2" id="KW-0472">Membrane</keyword>
<dbReference type="KEGG" id="mbac:BN1209_1248"/>
<dbReference type="Proteomes" id="UP000056322">
    <property type="component" value="Chromosome 1"/>
</dbReference>
<keyword evidence="4" id="KW-1185">Reference proteome</keyword>
<dbReference type="PANTHER" id="PTHR30093">
    <property type="entry name" value="GENERAL SECRETION PATHWAY PROTEIN G"/>
    <property type="match status" value="1"/>
</dbReference>
<dbReference type="AlphaFoldDB" id="A0A0B7IVF9"/>
<dbReference type="OrthoDB" id="9795612at2"/>
<evidence type="ECO:0000313" key="3">
    <source>
        <dbReference type="EMBL" id="CEN56286.1"/>
    </source>
</evidence>
<organism evidence="3 4">
    <name type="scientific">Candidatus Methylopumilus turicensis</name>
    <dbReference type="NCBI Taxonomy" id="1581680"/>
    <lineage>
        <taxon>Bacteria</taxon>
        <taxon>Pseudomonadati</taxon>
        <taxon>Pseudomonadota</taxon>
        <taxon>Betaproteobacteria</taxon>
        <taxon>Nitrosomonadales</taxon>
        <taxon>Methylophilaceae</taxon>
        <taxon>Candidatus Methylopumilus</taxon>
    </lineage>
</organism>
<dbReference type="PRINTS" id="PR00813">
    <property type="entry name" value="BCTERIALGSPG"/>
</dbReference>
<protein>
    <submittedName>
        <fullName evidence="3">Type II secretion system protein G (Modular protein)</fullName>
    </submittedName>
</protein>
<evidence type="ECO:0000256" key="2">
    <source>
        <dbReference type="SAM" id="Phobius"/>
    </source>
</evidence>
<dbReference type="GO" id="GO:0015628">
    <property type="term" value="P:protein secretion by the type II secretion system"/>
    <property type="evidence" value="ECO:0007669"/>
    <property type="project" value="InterPro"/>
</dbReference>
<reference evidence="4" key="1">
    <citation type="submission" date="2014-12" db="EMBL/GenBank/DDBJ databases">
        <authorList>
            <person name="Salcher M.M."/>
        </authorList>
    </citation>
    <scope>NUCLEOTIDE SEQUENCE [LARGE SCALE GENOMIC DNA]</scope>
    <source>
        <strain evidence="4">MMS-10A-171</strain>
    </source>
</reference>
<keyword evidence="1" id="KW-0488">Methylation</keyword>
<sequence>MKAINKLLIKCKGLSQSQRVSYSSKKTSRGFTLIELMVVMTVIALLIAIAVPRYFHSVEQAKEATLKQSLSVMRVAIDKFYGDNDRYPASIKELVTKKYIRAVPIDPITESTETWVTQSPSLDTTGSVVDIKSGATGNAKDGTAYADW</sequence>
<dbReference type="NCBIfam" id="TIGR02532">
    <property type="entry name" value="IV_pilin_GFxxxE"/>
    <property type="match status" value="1"/>
</dbReference>
<dbReference type="HOGENOM" id="CLU_091705_7_2_4"/>
<dbReference type="InterPro" id="IPR000983">
    <property type="entry name" value="Bac_GSPG_pilin"/>
</dbReference>
<dbReference type="Gene3D" id="3.30.700.10">
    <property type="entry name" value="Glycoprotein, Type 4 Pilin"/>
    <property type="match status" value="1"/>
</dbReference>
<dbReference type="SUPFAM" id="SSF54523">
    <property type="entry name" value="Pili subunits"/>
    <property type="match status" value="1"/>
</dbReference>
<dbReference type="InterPro" id="IPR045584">
    <property type="entry name" value="Pilin-like"/>
</dbReference>
<gene>
    <name evidence="3" type="primary">gspG</name>
    <name evidence="3" type="ORF">BN1209_1248</name>
</gene>
<dbReference type="GO" id="GO:0015627">
    <property type="term" value="C:type II protein secretion system complex"/>
    <property type="evidence" value="ECO:0007669"/>
    <property type="project" value="InterPro"/>
</dbReference>
<dbReference type="InterPro" id="IPR012902">
    <property type="entry name" value="N_methyl_site"/>
</dbReference>
<dbReference type="Pfam" id="PF07963">
    <property type="entry name" value="N_methyl"/>
    <property type="match status" value="1"/>
</dbReference>
<dbReference type="RefSeq" id="WP_082048415.1">
    <property type="nucleotide sequence ID" value="NZ_LN794158.1"/>
</dbReference>
<proteinExistence type="predicted"/>
<name>A0A0B7IVF9_9PROT</name>
<dbReference type="STRING" id="1581680.BN1209_1248"/>
<dbReference type="EMBL" id="LN794158">
    <property type="protein sequence ID" value="CEN56286.1"/>
    <property type="molecule type" value="Genomic_DNA"/>
</dbReference>
<evidence type="ECO:0000256" key="1">
    <source>
        <dbReference type="ARBA" id="ARBA00022481"/>
    </source>
</evidence>
<keyword evidence="2" id="KW-0812">Transmembrane</keyword>
<feature type="transmembrane region" description="Helical" evidence="2">
    <location>
        <begin position="33"/>
        <end position="55"/>
    </location>
</feature>
<dbReference type="PANTHER" id="PTHR30093:SF47">
    <property type="entry name" value="TYPE IV PILUS NON-CORE MINOR PILIN PILE"/>
    <property type="match status" value="1"/>
</dbReference>
<dbReference type="PROSITE" id="PS00409">
    <property type="entry name" value="PROKAR_NTER_METHYL"/>
    <property type="match status" value="1"/>
</dbReference>
<keyword evidence="2" id="KW-1133">Transmembrane helix</keyword>
<accession>A0A0B7IVF9</accession>
<evidence type="ECO:0000313" key="4">
    <source>
        <dbReference type="Proteomes" id="UP000056322"/>
    </source>
</evidence>